<dbReference type="OrthoDB" id="9795292at2"/>
<dbReference type="GO" id="GO:0004713">
    <property type="term" value="F:protein tyrosine kinase activity"/>
    <property type="evidence" value="ECO:0007669"/>
    <property type="project" value="TreeGrafter"/>
</dbReference>
<evidence type="ECO:0000256" key="2">
    <source>
        <dbReference type="SAM" id="MobiDB-lite"/>
    </source>
</evidence>
<dbReference type="Proteomes" id="UP000317199">
    <property type="component" value="Chromosome"/>
</dbReference>
<keyword evidence="5" id="KW-1185">Reference proteome</keyword>
<dbReference type="NCBIfam" id="TIGR03007">
    <property type="entry name" value="pepcterm_ChnLen"/>
    <property type="match status" value="1"/>
</dbReference>
<feature type="compositionally biased region" description="Polar residues" evidence="2">
    <location>
        <begin position="301"/>
        <end position="312"/>
    </location>
</feature>
<keyword evidence="3" id="KW-1133">Transmembrane helix</keyword>
<evidence type="ECO:0000313" key="5">
    <source>
        <dbReference type="Proteomes" id="UP000317199"/>
    </source>
</evidence>
<dbReference type="AlphaFoldDB" id="A0A514BWI0"/>
<keyword evidence="3" id="KW-0812">Transmembrane</keyword>
<dbReference type="EMBL" id="CP041242">
    <property type="protein sequence ID" value="QDH71751.1"/>
    <property type="molecule type" value="Genomic_DNA"/>
</dbReference>
<feature type="transmembrane region" description="Helical" evidence="3">
    <location>
        <begin position="419"/>
        <end position="442"/>
    </location>
</feature>
<dbReference type="KEGG" id="lyj:FKV23_06355"/>
<evidence type="ECO:0000256" key="1">
    <source>
        <dbReference type="SAM" id="Coils"/>
    </source>
</evidence>
<dbReference type="InterPro" id="IPR014345">
    <property type="entry name" value="XrtA_polysacc_chain"/>
</dbReference>
<keyword evidence="1" id="KW-0175">Coiled coil</keyword>
<accession>A0A514BWI0</accession>
<evidence type="ECO:0000256" key="3">
    <source>
        <dbReference type="SAM" id="Phobius"/>
    </source>
</evidence>
<sequence length="505" mass="57015">MMALAPIALEELKRRHLVLAVIFTSIALLALGAGLLLPKKYTSSTTILVEDTNIIRPLMEGRAVATAISNRASITRQVAFSRKVMNEILGTGGWMDDNPTPIQQERLIEEITKRTRIDNPRDNLIQISYTDSNPRRAFEVTRRFADLVIEESLGTKERESRDAYDFIDSQVKQYHGKLTDAESRLEAYRKSNPDARPGIEVDVNARIGELRRLVESARMDLHDLRSQETALQAQLSGENEITVVRSRTGQMIARLAELEEEQDRLLLSYTRQHPDVVRVQHQIDDLQEQLRNEDGLRRTRAPSSSDRLSNSAEYNPLYAELKSKLAQTRRQSAAMASRISTSQQLLEEELARSRRIAASESALAELTRDYEVNRDLYQDLLKRRENARVSMSLDSEQRGLNFRIQEPATFPLRSNGLRLMHVAGGGLGMAVATPLLLLLVLVKFDPRVRSAPQIERQGGLPVLGIVPHYRTAKHHHRRRIAAAALLLLLVPVVYGLVLITQLVQA</sequence>
<name>A0A514BWI0_9GAMM</name>
<feature type="coiled-coil region" evidence="1">
    <location>
        <begin position="171"/>
        <end position="227"/>
    </location>
</feature>
<proteinExistence type="predicted"/>
<protein>
    <recommendedName>
        <fullName evidence="6">Lipopolysaccharide biosynthesis protein</fullName>
    </recommendedName>
</protein>
<dbReference type="GO" id="GO:0005886">
    <property type="term" value="C:plasma membrane"/>
    <property type="evidence" value="ECO:0007669"/>
    <property type="project" value="TreeGrafter"/>
</dbReference>
<dbReference type="PANTHER" id="PTHR32309:SF13">
    <property type="entry name" value="FERRIC ENTEROBACTIN TRANSPORT PROTEIN FEPE"/>
    <property type="match status" value="1"/>
</dbReference>
<feature type="transmembrane region" description="Helical" evidence="3">
    <location>
        <begin position="480"/>
        <end position="503"/>
    </location>
</feature>
<feature type="region of interest" description="Disordered" evidence="2">
    <location>
        <begin position="292"/>
        <end position="312"/>
    </location>
</feature>
<dbReference type="PANTHER" id="PTHR32309">
    <property type="entry name" value="TYROSINE-PROTEIN KINASE"/>
    <property type="match status" value="1"/>
</dbReference>
<reference evidence="4 5" key="1">
    <citation type="submission" date="2019-06" db="EMBL/GenBank/DDBJ databases">
        <title>Lysobacter alkalisoli sp. nov. isolated from saline-alkali soil.</title>
        <authorList>
            <person name="Sun J.-Q."/>
            <person name="Xu L."/>
        </authorList>
    </citation>
    <scope>NUCLEOTIDE SEQUENCE [LARGE SCALE GENOMIC DNA]</scope>
    <source>
        <strain evidence="4 5">SJ-36</strain>
    </source>
</reference>
<keyword evidence="3" id="KW-0472">Membrane</keyword>
<gene>
    <name evidence="4" type="ORF">FKV23_06355</name>
</gene>
<dbReference type="InterPro" id="IPR050445">
    <property type="entry name" value="Bact_polysacc_biosynth/exp"/>
</dbReference>
<evidence type="ECO:0000313" key="4">
    <source>
        <dbReference type="EMBL" id="QDH71751.1"/>
    </source>
</evidence>
<organism evidence="4 5">
    <name type="scientific">Marilutibacter alkalisoli</name>
    <dbReference type="NCBI Taxonomy" id="2591633"/>
    <lineage>
        <taxon>Bacteria</taxon>
        <taxon>Pseudomonadati</taxon>
        <taxon>Pseudomonadota</taxon>
        <taxon>Gammaproteobacteria</taxon>
        <taxon>Lysobacterales</taxon>
        <taxon>Lysobacteraceae</taxon>
        <taxon>Marilutibacter</taxon>
    </lineage>
</organism>
<evidence type="ECO:0008006" key="6">
    <source>
        <dbReference type="Google" id="ProtNLM"/>
    </source>
</evidence>